<sequence>MTSGFRPKLNLDFLREVLFRLIAIDSRNPILTPGAPGEDDVANFIMSELARTGLDPIRQETAEPNRPNVVATMPGQRSGAPSLMLLAHMDTVGVEGMSAPFLPWEQHGQVYGRGAQDMKGSIAAMLAVADALVQAGHGPAGDLTLAFVSDEEADSIGAQRLVEDPIAEQTLVLEPTGMEIAVAHRGFAWYTVTAEGRAAHGSRWQEGIDAISCMGVFLAALHEHAAELVVRPSSTTAGPPSIHASTIAGGTAISIYPATCTVRVERRTAPGEVLADITGELRDLIEATNRHLGAPRLSLSLDLVREPFESRADGTLLGRLRTAASSAMGVEPEVVGAPYWTDAAILAAAGSDCVIFGPLGHGLHTTEEWVDLASVNQTAEVLIDLVCAG</sequence>
<organism evidence="6">
    <name type="scientific">Caldilineaceae bacterium SB0662_bin_9</name>
    <dbReference type="NCBI Taxonomy" id="2605258"/>
    <lineage>
        <taxon>Bacteria</taxon>
        <taxon>Bacillati</taxon>
        <taxon>Chloroflexota</taxon>
        <taxon>Caldilineae</taxon>
        <taxon>Caldilineales</taxon>
        <taxon>Caldilineaceae</taxon>
    </lineage>
</organism>
<dbReference type="InterPro" id="IPR050072">
    <property type="entry name" value="Peptidase_M20A"/>
</dbReference>
<feature type="domain" description="Peptidase M20 dimerisation" evidence="5">
    <location>
        <begin position="182"/>
        <end position="290"/>
    </location>
</feature>
<dbReference type="SUPFAM" id="SSF55031">
    <property type="entry name" value="Bacterial exopeptidase dimerisation domain"/>
    <property type="match status" value="1"/>
</dbReference>
<evidence type="ECO:0000313" key="6">
    <source>
        <dbReference type="EMBL" id="MYD89095.1"/>
    </source>
</evidence>
<evidence type="ECO:0000256" key="1">
    <source>
        <dbReference type="ARBA" id="ARBA00001947"/>
    </source>
</evidence>
<keyword evidence="2" id="KW-0479">Metal-binding</keyword>
<keyword evidence="4" id="KW-0862">Zinc</keyword>
<dbReference type="InterPro" id="IPR011650">
    <property type="entry name" value="Peptidase_M20_dimer"/>
</dbReference>
<dbReference type="Pfam" id="PF01546">
    <property type="entry name" value="Peptidase_M20"/>
    <property type="match status" value="1"/>
</dbReference>
<name>A0A6B1DQM1_9CHLR</name>
<dbReference type="SUPFAM" id="SSF53187">
    <property type="entry name" value="Zn-dependent exopeptidases"/>
    <property type="match status" value="1"/>
</dbReference>
<proteinExistence type="predicted"/>
<dbReference type="GO" id="GO:0016787">
    <property type="term" value="F:hydrolase activity"/>
    <property type="evidence" value="ECO:0007669"/>
    <property type="project" value="UniProtKB-KW"/>
</dbReference>
<reference evidence="6" key="1">
    <citation type="submission" date="2019-09" db="EMBL/GenBank/DDBJ databases">
        <title>Characterisation of the sponge microbiome using genome-centric metagenomics.</title>
        <authorList>
            <person name="Engelberts J.P."/>
            <person name="Robbins S.J."/>
            <person name="De Goeij J.M."/>
            <person name="Aranda M."/>
            <person name="Bell S.C."/>
            <person name="Webster N.S."/>
        </authorList>
    </citation>
    <scope>NUCLEOTIDE SEQUENCE</scope>
    <source>
        <strain evidence="6">SB0662_bin_9</strain>
    </source>
</reference>
<evidence type="ECO:0000256" key="2">
    <source>
        <dbReference type="ARBA" id="ARBA00022723"/>
    </source>
</evidence>
<gene>
    <name evidence="6" type="ORF">F4Y08_01980</name>
</gene>
<dbReference type="EMBL" id="VXPY01000013">
    <property type="protein sequence ID" value="MYD89095.1"/>
    <property type="molecule type" value="Genomic_DNA"/>
</dbReference>
<evidence type="ECO:0000256" key="3">
    <source>
        <dbReference type="ARBA" id="ARBA00022801"/>
    </source>
</evidence>
<dbReference type="Pfam" id="PF07687">
    <property type="entry name" value="M20_dimer"/>
    <property type="match status" value="1"/>
</dbReference>
<accession>A0A6B1DQM1</accession>
<dbReference type="PANTHER" id="PTHR43808:SF25">
    <property type="entry name" value="PEPTIDASE M20 DIMERISATION DOMAIN-CONTAINING PROTEIN"/>
    <property type="match status" value="1"/>
</dbReference>
<dbReference type="PANTHER" id="PTHR43808">
    <property type="entry name" value="ACETYLORNITHINE DEACETYLASE"/>
    <property type="match status" value="1"/>
</dbReference>
<dbReference type="AlphaFoldDB" id="A0A6B1DQM1"/>
<dbReference type="InterPro" id="IPR001261">
    <property type="entry name" value="ArgE/DapE_CS"/>
</dbReference>
<dbReference type="PROSITE" id="PS00758">
    <property type="entry name" value="ARGE_DAPE_CPG2_1"/>
    <property type="match status" value="1"/>
</dbReference>
<dbReference type="GO" id="GO:0046872">
    <property type="term" value="F:metal ion binding"/>
    <property type="evidence" value="ECO:0007669"/>
    <property type="project" value="UniProtKB-KW"/>
</dbReference>
<dbReference type="Gene3D" id="3.40.630.10">
    <property type="entry name" value="Zn peptidases"/>
    <property type="match status" value="2"/>
</dbReference>
<dbReference type="Gene3D" id="3.30.70.360">
    <property type="match status" value="1"/>
</dbReference>
<protein>
    <submittedName>
        <fullName evidence="6">M20/M25/M40 family metallo-hydrolase</fullName>
    </submittedName>
</protein>
<keyword evidence="3 6" id="KW-0378">Hydrolase</keyword>
<evidence type="ECO:0000256" key="4">
    <source>
        <dbReference type="ARBA" id="ARBA00022833"/>
    </source>
</evidence>
<dbReference type="InterPro" id="IPR036264">
    <property type="entry name" value="Bact_exopeptidase_dim_dom"/>
</dbReference>
<dbReference type="InterPro" id="IPR002933">
    <property type="entry name" value="Peptidase_M20"/>
</dbReference>
<comment type="cofactor">
    <cofactor evidence="1">
        <name>Zn(2+)</name>
        <dbReference type="ChEBI" id="CHEBI:29105"/>
    </cofactor>
</comment>
<comment type="caution">
    <text evidence="6">The sequence shown here is derived from an EMBL/GenBank/DDBJ whole genome shotgun (WGS) entry which is preliminary data.</text>
</comment>
<evidence type="ECO:0000259" key="5">
    <source>
        <dbReference type="Pfam" id="PF07687"/>
    </source>
</evidence>